<feature type="signal peptide" evidence="2">
    <location>
        <begin position="1"/>
        <end position="24"/>
    </location>
</feature>
<dbReference type="Proteomes" id="UP000236333">
    <property type="component" value="Unassembled WGS sequence"/>
</dbReference>
<evidence type="ECO:0000256" key="2">
    <source>
        <dbReference type="SAM" id="SignalP"/>
    </source>
</evidence>
<evidence type="ECO:0000256" key="1">
    <source>
        <dbReference type="SAM" id="MobiDB-lite"/>
    </source>
</evidence>
<keyword evidence="4" id="KW-1185">Reference proteome</keyword>
<feature type="compositionally biased region" description="Basic residues" evidence="1">
    <location>
        <begin position="29"/>
        <end position="44"/>
    </location>
</feature>
<feature type="region of interest" description="Disordered" evidence="1">
    <location>
        <begin position="23"/>
        <end position="52"/>
    </location>
</feature>
<gene>
    <name evidence="3" type="ORF">TSOC_003590</name>
</gene>
<protein>
    <submittedName>
        <fullName evidence="3">Uncharacterized protein</fullName>
    </submittedName>
</protein>
<feature type="chain" id="PRO_5014347515" evidence="2">
    <location>
        <begin position="25"/>
        <end position="141"/>
    </location>
</feature>
<evidence type="ECO:0000313" key="3">
    <source>
        <dbReference type="EMBL" id="PNH09776.1"/>
    </source>
</evidence>
<organism evidence="3 4">
    <name type="scientific">Tetrabaena socialis</name>
    <dbReference type="NCBI Taxonomy" id="47790"/>
    <lineage>
        <taxon>Eukaryota</taxon>
        <taxon>Viridiplantae</taxon>
        <taxon>Chlorophyta</taxon>
        <taxon>core chlorophytes</taxon>
        <taxon>Chlorophyceae</taxon>
        <taxon>CS clade</taxon>
        <taxon>Chlamydomonadales</taxon>
        <taxon>Tetrabaenaceae</taxon>
        <taxon>Tetrabaena</taxon>
    </lineage>
</organism>
<sequence length="141" mass="15086">MARLGSMLAVAVLALSSLALGADAAQPPPHRRPPHRRPPVRRPPPKAYPSPEQELVVISVNVTGEVSVQTAHHDAQPDADEFDVMPAPQLTYRLVDRENATSTVNTKVDFGDDVGDLITGDVLEASLSLKIPKDVADKLGL</sequence>
<reference evidence="3 4" key="1">
    <citation type="journal article" date="2017" name="Mol. Biol. Evol.">
        <title>The 4-celled Tetrabaena socialis nuclear genome reveals the essential components for genetic control of cell number at the origin of multicellularity in the volvocine lineage.</title>
        <authorList>
            <person name="Featherston J."/>
            <person name="Arakaki Y."/>
            <person name="Hanschen E.R."/>
            <person name="Ferris P.J."/>
            <person name="Michod R.E."/>
            <person name="Olson B.J.S.C."/>
            <person name="Nozaki H."/>
            <person name="Durand P.M."/>
        </authorList>
    </citation>
    <scope>NUCLEOTIDE SEQUENCE [LARGE SCALE GENOMIC DNA]</scope>
    <source>
        <strain evidence="3 4">NIES-571</strain>
    </source>
</reference>
<keyword evidence="2" id="KW-0732">Signal</keyword>
<feature type="non-terminal residue" evidence="3">
    <location>
        <position position="141"/>
    </location>
</feature>
<proteinExistence type="predicted"/>
<name>A0A2J8AB89_9CHLO</name>
<dbReference type="AlphaFoldDB" id="A0A2J8AB89"/>
<evidence type="ECO:0000313" key="4">
    <source>
        <dbReference type="Proteomes" id="UP000236333"/>
    </source>
</evidence>
<comment type="caution">
    <text evidence="3">The sequence shown here is derived from an EMBL/GenBank/DDBJ whole genome shotgun (WGS) entry which is preliminary data.</text>
</comment>
<dbReference type="EMBL" id="PGGS01000079">
    <property type="protein sequence ID" value="PNH09776.1"/>
    <property type="molecule type" value="Genomic_DNA"/>
</dbReference>
<accession>A0A2J8AB89</accession>